<protein>
    <recommendedName>
        <fullName evidence="2">ubiquitinyl hydrolase 1</fullName>
        <ecNumber evidence="2">3.4.19.12</ecNumber>
    </recommendedName>
</protein>
<dbReference type="InterPro" id="IPR001394">
    <property type="entry name" value="Peptidase_C19_UCH"/>
</dbReference>
<evidence type="ECO:0000256" key="7">
    <source>
        <dbReference type="SAM" id="MobiDB-lite"/>
    </source>
</evidence>
<gene>
    <name evidence="9" type="ORF">N7476_010262</name>
</gene>
<evidence type="ECO:0000256" key="2">
    <source>
        <dbReference type="ARBA" id="ARBA00012759"/>
    </source>
</evidence>
<evidence type="ECO:0000256" key="1">
    <source>
        <dbReference type="ARBA" id="ARBA00000707"/>
    </source>
</evidence>
<reference evidence="9" key="1">
    <citation type="submission" date="2022-12" db="EMBL/GenBank/DDBJ databases">
        <authorList>
            <person name="Petersen C."/>
        </authorList>
    </citation>
    <scope>NUCLEOTIDE SEQUENCE</scope>
    <source>
        <strain evidence="9">IBT 21472</strain>
    </source>
</reference>
<comment type="catalytic activity">
    <reaction evidence="1">
        <text>Thiol-dependent hydrolysis of ester, thioester, amide, peptide and isopeptide bonds formed by the C-terminal Gly of ubiquitin (a 76-residue protein attached to proteins as an intracellular targeting signal).</text>
        <dbReference type="EC" id="3.4.19.12"/>
    </reaction>
</comment>
<dbReference type="EC" id="3.4.19.12" evidence="2"/>
<accession>A0A9W9U155</accession>
<dbReference type="PROSITE" id="PS50235">
    <property type="entry name" value="USP_3"/>
    <property type="match status" value="1"/>
</dbReference>
<keyword evidence="6" id="KW-0788">Thiol protease</keyword>
<dbReference type="GO" id="GO:0043161">
    <property type="term" value="P:proteasome-mediated ubiquitin-dependent protein catabolic process"/>
    <property type="evidence" value="ECO:0007669"/>
    <property type="project" value="InterPro"/>
</dbReference>
<sequence length="1239" mass="138324">MAYPQKAGKTTPRLAEDIRLYDPAHPPGTGRNLLSEVPPVFQGRLDGRQDWISSEACQHKYLIKADQTFLAQEEQKKRPGASSKVSAICSRCRCHLQVVVNHTSGGNSFARKPREGHIHHLVYKSGRQHGTSSVEVTEQGQVVETFHYQCSHISCSEMVSLRILSPLINPQFVYLLTDPEAIRQRAEEAIAVEPERLEGMAKPLPINILDNLRLYLSNSLHSSKISKAISGNNKRFMISFGVEGKPCQQVLEFLGFTYREDQSWQPPQPDPKAETPYQDALCVFLDDVIHELLSLINHRPLSERKEITVPPLPPTASDSILQALEALNYSKTSRAEKFEMAYAPYYEDLGVVEDMDTPLIIDAYQRQVSSDLANAPHYLECLKSIGMLRGGQDWESIDQAVQAAYAEGKYTINDLDAAYNYFHLSREDSSITEDNIIGKYYAYLGSVSQSDQILEAARNLWRIGNSRGSDRIMAVSEDRVASAEQAEVFLGIDANTPDDFIITMYTAKLTDNPACKDLADKALKLIAEDRNSIGLKHFLDTGETVEGDMDIGDAYRLLQIPDRTADADAVIAAYTICVNENAGQAETYHCALSIIAKEMDNVGLKNLAGISTESDRDLSDWPVGLQNIGNTCYLNSLLQFYFSVRPFRDMVLDIEKHQMDLNDEKSVVQKQVGSRKVAKKEVERSLKFLGELRNLFHDMIGSTRSSVIPGQELARLTLISPGGEAAIRRRSTIGKSLSLGEIEGAPILGPLGPPPPIAEENNEQPTAPDVDESAHAKDPSPAGVDSDATLVSDNNESKSPSGNEGNDSFSPKTGEPEGGVPLDSNSEPPNRPPPIPPRPVPEVDRQKQLIEEVEIGAQQDVTEVINNVLFQSQCAIKPIRVATDGEQVDQIKDLFYGQTRSYISTGKSVRSKEERWCDIKVNVAGGSRDIYAAIDGAFDAQKISVENTEAEQYGSITRLPPILQIQVQRVQFDPVKKSSFKSTHHLDLLETIYMDRYMDTQKTEIVDRRRRCWEWKSGLKSLEARKAELLRKQEEDGLTMSQLLSNAKEALEDLEEITAEDSTQVESLSSELDLLSESANAELQAIDQQVQDTKAMISNQFAEYRNLPYRLYAVFVHHGSVSFGHYWIYIYDFRKEIWRKYNDEYVTEVKNLDEIFKYTGNSNPPTPYFLVYINEKMKERLVDPVCRDIVQPMTDAPIAETSADAPIAMEDVQTTKPAEDVDMGLPSYDEAAGTGKDVP</sequence>
<evidence type="ECO:0000259" key="8">
    <source>
        <dbReference type="PROSITE" id="PS50235"/>
    </source>
</evidence>
<evidence type="ECO:0000313" key="9">
    <source>
        <dbReference type="EMBL" id="KAJ5303463.1"/>
    </source>
</evidence>
<dbReference type="GO" id="GO:0016579">
    <property type="term" value="P:protein deubiquitination"/>
    <property type="evidence" value="ECO:0007669"/>
    <property type="project" value="InterPro"/>
</dbReference>
<dbReference type="InterPro" id="IPR028889">
    <property type="entry name" value="USP"/>
</dbReference>
<organism evidence="9 10">
    <name type="scientific">Penicillium atrosanguineum</name>
    <dbReference type="NCBI Taxonomy" id="1132637"/>
    <lineage>
        <taxon>Eukaryota</taxon>
        <taxon>Fungi</taxon>
        <taxon>Dikarya</taxon>
        <taxon>Ascomycota</taxon>
        <taxon>Pezizomycotina</taxon>
        <taxon>Eurotiomycetes</taxon>
        <taxon>Eurotiomycetidae</taxon>
        <taxon>Eurotiales</taxon>
        <taxon>Aspergillaceae</taxon>
        <taxon>Penicillium</taxon>
    </lineage>
</organism>
<dbReference type="OrthoDB" id="2420415at2759"/>
<proteinExistence type="predicted"/>
<dbReference type="AlphaFoldDB" id="A0A9W9U155"/>
<dbReference type="PROSITE" id="PS00972">
    <property type="entry name" value="USP_1"/>
    <property type="match status" value="1"/>
</dbReference>
<name>A0A9W9U155_9EURO</name>
<evidence type="ECO:0000313" key="10">
    <source>
        <dbReference type="Proteomes" id="UP001147746"/>
    </source>
</evidence>
<dbReference type="SUPFAM" id="SSF54001">
    <property type="entry name" value="Cysteine proteinases"/>
    <property type="match status" value="1"/>
</dbReference>
<dbReference type="Pfam" id="PF00443">
    <property type="entry name" value="UCH"/>
    <property type="match status" value="1"/>
</dbReference>
<dbReference type="InterPro" id="IPR038765">
    <property type="entry name" value="Papain-like_cys_pep_sf"/>
</dbReference>
<feature type="domain" description="USP" evidence="8">
    <location>
        <begin position="623"/>
        <end position="1175"/>
    </location>
</feature>
<keyword evidence="10" id="KW-1185">Reference proteome</keyword>
<dbReference type="CDD" id="cd02666">
    <property type="entry name" value="Peptidase_C19J"/>
    <property type="match status" value="1"/>
</dbReference>
<evidence type="ECO:0000256" key="3">
    <source>
        <dbReference type="ARBA" id="ARBA00022670"/>
    </source>
</evidence>
<evidence type="ECO:0000256" key="4">
    <source>
        <dbReference type="ARBA" id="ARBA00022786"/>
    </source>
</evidence>
<feature type="region of interest" description="Disordered" evidence="7">
    <location>
        <begin position="1216"/>
        <end position="1239"/>
    </location>
</feature>
<reference evidence="9" key="2">
    <citation type="journal article" date="2023" name="IMA Fungus">
        <title>Comparative genomic study of the Penicillium genus elucidates a diverse pangenome and 15 lateral gene transfer events.</title>
        <authorList>
            <person name="Petersen C."/>
            <person name="Sorensen T."/>
            <person name="Nielsen M.R."/>
            <person name="Sondergaard T.E."/>
            <person name="Sorensen J.L."/>
            <person name="Fitzpatrick D.A."/>
            <person name="Frisvad J.C."/>
            <person name="Nielsen K.L."/>
        </authorList>
    </citation>
    <scope>NUCLEOTIDE SEQUENCE</scope>
    <source>
        <strain evidence="9">IBT 21472</strain>
    </source>
</reference>
<feature type="region of interest" description="Disordered" evidence="7">
    <location>
        <begin position="744"/>
        <end position="841"/>
    </location>
</feature>
<comment type="caution">
    <text evidence="9">The sequence shown here is derived from an EMBL/GenBank/DDBJ whole genome shotgun (WGS) entry which is preliminary data.</text>
</comment>
<dbReference type="InterPro" id="IPR044635">
    <property type="entry name" value="UBP14-like"/>
</dbReference>
<dbReference type="GO" id="GO:0070628">
    <property type="term" value="F:proteasome binding"/>
    <property type="evidence" value="ECO:0007669"/>
    <property type="project" value="TreeGrafter"/>
</dbReference>
<evidence type="ECO:0000256" key="5">
    <source>
        <dbReference type="ARBA" id="ARBA00022801"/>
    </source>
</evidence>
<dbReference type="Pfam" id="PF13446">
    <property type="entry name" value="RPT"/>
    <property type="match status" value="4"/>
</dbReference>
<dbReference type="GO" id="GO:0004843">
    <property type="term" value="F:cysteine-type deubiquitinase activity"/>
    <property type="evidence" value="ECO:0007669"/>
    <property type="project" value="UniProtKB-EC"/>
</dbReference>
<keyword evidence="3" id="KW-0645">Protease</keyword>
<dbReference type="InterPro" id="IPR018200">
    <property type="entry name" value="USP_CS"/>
</dbReference>
<dbReference type="PANTHER" id="PTHR43982">
    <property type="entry name" value="UBIQUITIN CARBOXYL-TERMINAL HYDROLASE"/>
    <property type="match status" value="1"/>
</dbReference>
<dbReference type="EMBL" id="JAPZBO010000009">
    <property type="protein sequence ID" value="KAJ5303463.1"/>
    <property type="molecule type" value="Genomic_DNA"/>
</dbReference>
<dbReference type="FunFam" id="3.90.70.10:FF:000122">
    <property type="entry name" value="Ubiquitin carboxyl-terminal hydrolase 2"/>
    <property type="match status" value="1"/>
</dbReference>
<keyword evidence="5" id="KW-0378">Hydrolase</keyword>
<evidence type="ECO:0000256" key="6">
    <source>
        <dbReference type="ARBA" id="ARBA00022807"/>
    </source>
</evidence>
<dbReference type="PROSITE" id="PS00973">
    <property type="entry name" value="USP_2"/>
    <property type="match status" value="1"/>
</dbReference>
<dbReference type="GO" id="GO:0061136">
    <property type="term" value="P:regulation of proteasomal protein catabolic process"/>
    <property type="evidence" value="ECO:0007669"/>
    <property type="project" value="TreeGrafter"/>
</dbReference>
<dbReference type="Proteomes" id="UP001147746">
    <property type="component" value="Unassembled WGS sequence"/>
</dbReference>
<dbReference type="InterPro" id="IPR025305">
    <property type="entry name" value="UCH_repeat_domain"/>
</dbReference>
<keyword evidence="4" id="KW-0833">Ubl conjugation pathway</keyword>
<dbReference type="PANTHER" id="PTHR43982:SF6">
    <property type="entry name" value="UBIQUITIN CARBOXYL-TERMINAL HYDROLASE 2-RELATED"/>
    <property type="match status" value="1"/>
</dbReference>
<dbReference type="Gene3D" id="3.90.70.10">
    <property type="entry name" value="Cysteine proteinases"/>
    <property type="match status" value="2"/>
</dbReference>
<feature type="compositionally biased region" description="Polar residues" evidence="7">
    <location>
        <begin position="789"/>
        <end position="811"/>
    </location>
</feature>
<feature type="compositionally biased region" description="Pro residues" evidence="7">
    <location>
        <begin position="829"/>
        <end position="840"/>
    </location>
</feature>